<dbReference type="CDD" id="cd19545">
    <property type="entry name" value="FUM14_C_NRPS-like"/>
    <property type="match status" value="1"/>
</dbReference>
<keyword evidence="3" id="KW-0436">Ligase</keyword>
<dbReference type="Gene3D" id="3.30.300.30">
    <property type="match status" value="2"/>
</dbReference>
<dbReference type="FunFam" id="1.10.1200.10:FF:000005">
    <property type="entry name" value="Nonribosomal peptide synthetase 1"/>
    <property type="match status" value="1"/>
</dbReference>
<dbReference type="SUPFAM" id="SSF56801">
    <property type="entry name" value="Acetyl-CoA synthetase-like"/>
    <property type="match status" value="2"/>
</dbReference>
<gene>
    <name evidence="6" type="ORF">VDBG_08380</name>
</gene>
<dbReference type="OrthoDB" id="416786at2759"/>
<dbReference type="Gene3D" id="3.30.559.30">
    <property type="entry name" value="Nonribosomal peptide synthetase, condensation domain"/>
    <property type="match status" value="4"/>
</dbReference>
<dbReference type="InterPro" id="IPR020806">
    <property type="entry name" value="PKS_PP-bd"/>
</dbReference>
<feature type="domain" description="Carrier" evidence="5">
    <location>
        <begin position="1252"/>
        <end position="1328"/>
    </location>
</feature>
<dbReference type="GeneID" id="9529384"/>
<dbReference type="Pfam" id="PF00501">
    <property type="entry name" value="AMP-binding"/>
    <property type="match status" value="3"/>
</dbReference>
<dbReference type="SUPFAM" id="SSF52777">
    <property type="entry name" value="CoA-dependent acyltransferases"/>
    <property type="match status" value="7"/>
</dbReference>
<dbReference type="InterPro" id="IPR000873">
    <property type="entry name" value="AMP-dep_synth/lig_dom"/>
</dbReference>
<dbReference type="EMBL" id="DS985225">
    <property type="protein sequence ID" value="EEY22270.1"/>
    <property type="molecule type" value="Genomic_DNA"/>
</dbReference>
<dbReference type="RefSeq" id="XP_003001335.1">
    <property type="nucleotide sequence ID" value="XM_003001289.1"/>
</dbReference>
<dbReference type="GO" id="GO:0005737">
    <property type="term" value="C:cytoplasm"/>
    <property type="evidence" value="ECO:0007669"/>
    <property type="project" value="TreeGrafter"/>
</dbReference>
<dbReference type="FunFam" id="3.30.300.30:FF:000015">
    <property type="entry name" value="Nonribosomal peptide synthase SidD"/>
    <property type="match status" value="2"/>
</dbReference>
<dbReference type="PANTHER" id="PTHR45527">
    <property type="entry name" value="NONRIBOSOMAL PEPTIDE SYNTHETASE"/>
    <property type="match status" value="1"/>
</dbReference>
<dbReference type="PROSITE" id="PS50075">
    <property type="entry name" value="CARRIER"/>
    <property type="match status" value="2"/>
</dbReference>
<dbReference type="PROSITE" id="PS00012">
    <property type="entry name" value="PHOSPHOPANTETHEINE"/>
    <property type="match status" value="1"/>
</dbReference>
<dbReference type="HOGENOM" id="CLU_000022_60_8_1"/>
<keyword evidence="2" id="KW-0597">Phosphoprotein</keyword>
<dbReference type="OMA" id="IQRRNDH"/>
<evidence type="ECO:0000256" key="1">
    <source>
        <dbReference type="ARBA" id="ARBA00022450"/>
    </source>
</evidence>
<dbReference type="InterPro" id="IPR006162">
    <property type="entry name" value="Ppantetheine_attach_site"/>
</dbReference>
<keyword evidence="7" id="KW-1185">Reference proteome</keyword>
<dbReference type="InterPro" id="IPR023213">
    <property type="entry name" value="CAT-like_dom_sf"/>
</dbReference>
<dbReference type="Gene3D" id="3.30.559.10">
    <property type="entry name" value="Chloramphenicol acetyltransferase-like domain"/>
    <property type="match status" value="2"/>
</dbReference>
<dbReference type="InterPro" id="IPR001242">
    <property type="entry name" value="Condensation_dom"/>
</dbReference>
<dbReference type="GO" id="GO:0016874">
    <property type="term" value="F:ligase activity"/>
    <property type="evidence" value="ECO:0007669"/>
    <property type="project" value="UniProtKB-KW"/>
</dbReference>
<evidence type="ECO:0000256" key="3">
    <source>
        <dbReference type="ARBA" id="ARBA00022598"/>
    </source>
</evidence>
<dbReference type="InterPro" id="IPR009081">
    <property type="entry name" value="PP-bd_ACP"/>
</dbReference>
<dbReference type="STRING" id="526221.C9STV9"/>
<evidence type="ECO:0000256" key="2">
    <source>
        <dbReference type="ARBA" id="ARBA00022553"/>
    </source>
</evidence>
<dbReference type="InterPro" id="IPR010071">
    <property type="entry name" value="AA_adenyl_dom"/>
</dbReference>
<sequence length="2879" mass="315274">MRFEDIEAPLLSYWGVEAAGDELQKTTSYSFTLSSDTTLALFGKCNDAYRTRPMELMIACLLHAFDQTFTDRPLPTIWNEGHGREVWDDSLDLSRTCGWFTTLVPVQISGIKQQTLQEFIRRVKDYIRSIPQNGWSYFVSRFVNKDSCDKFISNLPVEIMFNYSGGYGQLERGDSLFENITAPASRDLQTEMASTFRRHAVFDVLAGVQRGQLAINFVFPQTIASRMNIERWIAQYQSTLESLASESVISERSSGEKNISRLTLSDFPGLFGSYEAIDEFHTNVLPALGIDCIDDIEHIYPAAPTQEGILISQAKDPKSYHSRLHIVVSSNERGPPIDVKRLQDAWRSVSRRHDLLRAVFIREFPGNSRIMQAILANPKLSIHVHKNATDLDVTRLMHTQLSPHYQQSGLQHHLDMLLVDERKANLILEINHAIIDGYSTNIIARDLKSAYEHADVSLTPSVSSYGDFVMSLDGQSREEGLEFWAASLAGTKACHFPGFPTHFATIGNAALNDEQKQRDQDESTTVKVPLLDTNLIRQFCQALEITPATVVQLAWAVVLRWYTNSLDTCFGILCSGRDLPIDGVDEIFGPLICMLICRVQFSVDGMTVAEALEQVHASYVEGLRYQTFSLAAVHNALGLGSDALFNSVVSFQKAGGDAEEEISRGQEGGSVQVSLVGGYDPTEYGVSVRAIDTPDELFVFVDCQSAMSAGETDRIGQCFSTAIASIVANSQSPIKELDVLSVKARDQIWQWNHVVPRASDKCVHDLIEEMALTCSNKVGISSWDGDLTYKDITEHAGRLANSLVGRGLAQETIVPLCFEKSKWTVVAMLGVLRAGGAFVLLDPSQPEDRLSKIIQQTKATTGLSSLANSKLMSRMLTHVVVVAEDSFYSITSSLPGDHKRGNSASLIFDVSINTLMMVLASGGCVCVPSEVDRKNSLTEAIVSFGVNTIDVTPSVCRLLNPNDMPLVHTMILGGEQLRATDIAHWPGHVKILNCYGPSECTPTSTINDIQGTSFITGIGKAAGAVVWIVDPIDHNVLAPPGTVGELLIEGPIVGQGYLGDPERTSASFIHDPDFLLRGSASYLGREGYLYKTGDLVRYQSDGNLTYIGRKDTQVKLRGQRVELEDVEHHALASVPGAKEVVVEVITPSGEGGGQQLLAAFVLLIHQDHTKNDGFRTQGGAGVSALSGTLVIEDSLSQRLPNYMVPTVWFAIDAMPLTLAGKTDRRKLREIGSSYSMVQLNAQRSGNTGDKRIPTTDVERTLQSLWSHTLGVQLGHIGLDDNFFRLGGDSLRAMSLVSTARKSGLGLSVAQIFEHPRLGDIANELLSNKHTHKLSGNEGEPEPFALLSWPQDHFDGFTDQGSMALSTKFSGEYIIQNVMQIAAETDCHRLQQSWVEAVRLTLMLRTRIVQHHASDLMLQVVLQSTAVELAGGIQWQSGDDLETYLECDKTQPMHLGEPLVRYAIIRDDGQSYLVWTIHHAVYDGQSLPAIQTLVRNIYHARTEDNPLHLPFNTFVRHLLMLDESASKTFWGDYFAEYQSTAFPPLPSSFLENTIKADVTIGLAIDLPSLADSSVTMATIIRAAWAQAIHHNTGSSDIVFGATLSGRNAPIAGIEDIIGPTIATVPVRIKVPQRPVQSTVLQFLLDVQAKSTAMIPHEQFGLHKISKISENAQQGCEFKTLLIIQPHEEDDSADLSQVELGTWLENAADTTNFSTYPLTVVCRLSSTGSMHIGCSVDSRVLTQWRAEKILEHFGLLVQQLSSMDLDQSIEELHGLMLSDRELIWTWNEHVPEPVDTCLHDLIHQRAMTQPNAPALCCWDGEMSYCELDAASSSLASYLVDNLGIAAGSMVPLCFEKSRWAVVSMVAVLKAGAAFVPLDPAQPTDRRDMVLRQVNGSVMLASEHLAGEIDASSSFKAIAVGPQLLACLEHTVKSKLVSRPGSPDGIAYIIFTSGSTGLPKGVIIDNRAISTSCSYHGRAIGLTKGSRVLQFASHAFDASIQEVITTLIYGGTVCIPSEYDLRNNLTHSIFEMQVNTAYLTPSVARLIDASSVPNLKTLMLAGESSTSRDFLNWLSPGQTLLHGYGPTECAVLCCVAQVGFGATEEVNPACIGTATGGTSWIVDAADHNKLLPVGAVGELLIEGHILARSYLHDQAVTDRVFIETPSWLSRGVSRDGRISGRRGRLYKTGDLVSYNADGSLNYIGRKDSQIKIRGQRVELTDVEASVKQSFQPALQVVAEIIQPAGEGANPALAVFMVLGSDGLGSLLNKTQNGVQIGVLSVPMTVENQLAELVPSYMVPSVWFIVDQLPLNTSGKTNRKKLRDIGSSFSASDLAALRRIEGTQKRNPSTEVEKSLCVTIGRVLNVSEVAIGLDDNFFHLGGDSITAMQLSAAARQKGLNISVEKITRFKTVSRILEACNADIQDISQKTGYGRDPMDDEDDNLDQAVALSPIQQMFFLHQPNTNVCFDQFFYLQPRALISHSVLELALNKIVTTHPLLRARFRKTDTGVWEQFIESSPAKTLRCLSRTCSNYEQVALSIQHQRADLNITSGPLVAAVLYDVDEVTLAPPTTSFRSWSSLQAQHAVELVAAREQTKANPPPRISYWTGDGLTTHVSRDADSMTLAFSLDESTTTAILGACNEFLGTKPVELMISALLFSFGQTFRDRPLPTIFNEGHGRGTWDETLDMDLSRTVGWFTTLYPIHLHNSVTNSTGKDSAQQHTLLDFVANTHEAMAASSSPQSGASFFTSQFATPESARSFVKGQLPAEIVFNYGGVYQQLERDDSFFQIVSLDAMASKHCGVGGGRDDCGKRSGMLNISPLSAAEAHRYALFEVIAGVTKGRLGISVIYSRHLLHGVKIKAWFAEFEAVMRRIVRELGNAGSV</sequence>
<dbReference type="Pfam" id="PF00668">
    <property type="entry name" value="Condensation"/>
    <property type="match status" value="3"/>
</dbReference>
<dbReference type="eggNOG" id="KOG1178">
    <property type="taxonomic scope" value="Eukaryota"/>
</dbReference>
<dbReference type="FunFam" id="3.30.559.30:FF:000002">
    <property type="entry name" value="Nonribosomal peptide synthase Pes1"/>
    <property type="match status" value="1"/>
</dbReference>
<protein>
    <submittedName>
        <fullName evidence="6">HC-toxin synthetase</fullName>
    </submittedName>
</protein>
<dbReference type="FunFam" id="3.30.559.30:FF:000003">
    <property type="entry name" value="Nonribosomal peptide synthase SidD"/>
    <property type="match status" value="1"/>
</dbReference>
<dbReference type="KEGG" id="val:VDBG_08380"/>
<evidence type="ECO:0000256" key="4">
    <source>
        <dbReference type="ARBA" id="ARBA00029454"/>
    </source>
</evidence>
<dbReference type="SMART" id="SM00823">
    <property type="entry name" value="PKS_PP"/>
    <property type="match status" value="2"/>
</dbReference>
<name>C9STV9_VERA1</name>
<dbReference type="GO" id="GO:0043041">
    <property type="term" value="P:amino acid activation for nonribosomal peptide biosynthetic process"/>
    <property type="evidence" value="ECO:0007669"/>
    <property type="project" value="TreeGrafter"/>
</dbReference>
<feature type="domain" description="Carrier" evidence="5">
    <location>
        <begin position="2343"/>
        <end position="2419"/>
    </location>
</feature>
<evidence type="ECO:0000313" key="7">
    <source>
        <dbReference type="Proteomes" id="UP000008698"/>
    </source>
</evidence>
<organism evidence="7">
    <name type="scientific">Verticillium alfalfae (strain VaMs.102 / ATCC MYA-4576 / FGSC 10136)</name>
    <name type="common">Verticillium wilt of alfalfa</name>
    <name type="synonym">Verticillium albo-atrum</name>
    <dbReference type="NCBI Taxonomy" id="526221"/>
    <lineage>
        <taxon>Eukaryota</taxon>
        <taxon>Fungi</taxon>
        <taxon>Dikarya</taxon>
        <taxon>Ascomycota</taxon>
        <taxon>Pezizomycotina</taxon>
        <taxon>Sordariomycetes</taxon>
        <taxon>Hypocreomycetidae</taxon>
        <taxon>Glomerellales</taxon>
        <taxon>Plectosphaerellaceae</taxon>
        <taxon>Verticillium</taxon>
    </lineage>
</organism>
<dbReference type="GO" id="GO:0044550">
    <property type="term" value="P:secondary metabolite biosynthetic process"/>
    <property type="evidence" value="ECO:0007669"/>
    <property type="project" value="TreeGrafter"/>
</dbReference>
<dbReference type="GO" id="GO:0031177">
    <property type="term" value="F:phosphopantetheine binding"/>
    <property type="evidence" value="ECO:0007669"/>
    <property type="project" value="InterPro"/>
</dbReference>
<dbReference type="NCBIfam" id="TIGR01733">
    <property type="entry name" value="AA-adenyl-dom"/>
    <property type="match status" value="1"/>
</dbReference>
<reference evidence="7" key="1">
    <citation type="journal article" date="2011" name="PLoS Pathog.">
        <title>Comparative genomics yields insights into niche adaptation of plant vascular wilt pathogens.</title>
        <authorList>
            <person name="Klosterman S.J."/>
            <person name="Subbarao K.V."/>
            <person name="Kang S."/>
            <person name="Veronese P."/>
            <person name="Gold S.E."/>
            <person name="Thomma B.P.H.J."/>
            <person name="Chen Z."/>
            <person name="Henrissat B."/>
            <person name="Lee Y.-H."/>
            <person name="Park J."/>
            <person name="Garcia-Pedrajas M.D."/>
            <person name="Barbara D.J."/>
            <person name="Anchieta A."/>
            <person name="de Jonge R."/>
            <person name="Santhanam P."/>
            <person name="Maruthachalam K."/>
            <person name="Atallah Z."/>
            <person name="Amyotte S.G."/>
            <person name="Paz Z."/>
            <person name="Inderbitzin P."/>
            <person name="Hayes R.J."/>
            <person name="Heiman D.I."/>
            <person name="Young S."/>
            <person name="Zeng Q."/>
            <person name="Engels R."/>
            <person name="Galagan J."/>
            <person name="Cuomo C.A."/>
            <person name="Dobinson K.F."/>
            <person name="Ma L.-J."/>
        </authorList>
    </citation>
    <scope>NUCLEOTIDE SEQUENCE [LARGE SCALE GENOMIC DNA]</scope>
    <source>
        <strain evidence="7">VaMs.102 / ATCC MYA-4576 / FGSC 10136</strain>
    </source>
</reference>
<dbReference type="Gene3D" id="3.40.50.12780">
    <property type="entry name" value="N-terminal domain of ligase-like"/>
    <property type="match status" value="3"/>
</dbReference>
<dbReference type="Pfam" id="PF00550">
    <property type="entry name" value="PP-binding"/>
    <property type="match status" value="2"/>
</dbReference>
<evidence type="ECO:0000259" key="5">
    <source>
        <dbReference type="PROSITE" id="PS50075"/>
    </source>
</evidence>
<dbReference type="InterPro" id="IPR045851">
    <property type="entry name" value="AMP-bd_C_sf"/>
</dbReference>
<keyword evidence="1" id="KW-0596">Phosphopantetheine</keyword>
<dbReference type="PROSITE" id="PS00455">
    <property type="entry name" value="AMP_BINDING"/>
    <property type="match status" value="1"/>
</dbReference>
<accession>C9STV9</accession>
<dbReference type="CDD" id="cd05918">
    <property type="entry name" value="A_NRPS_SidN3_like"/>
    <property type="match status" value="2"/>
</dbReference>
<dbReference type="FunFam" id="3.40.50.12780:FF:000014">
    <property type="entry name" value="Nonribosomal peptide synthetase 1"/>
    <property type="match status" value="1"/>
</dbReference>
<comment type="similarity">
    <text evidence="4">Belongs to the NRP synthetase family.</text>
</comment>
<dbReference type="CDD" id="cd19542">
    <property type="entry name" value="CT_NRPS-like"/>
    <property type="match status" value="1"/>
</dbReference>
<proteinExistence type="inferred from homology"/>
<evidence type="ECO:0000313" key="6">
    <source>
        <dbReference type="EMBL" id="EEY22270.1"/>
    </source>
</evidence>
<dbReference type="PANTHER" id="PTHR45527:SF3">
    <property type="entry name" value="SIDEROPHORE SYNTHETASE (EUROFUNG)"/>
    <property type="match status" value="1"/>
</dbReference>
<dbReference type="Proteomes" id="UP000008698">
    <property type="component" value="Unassembled WGS sequence"/>
</dbReference>
<dbReference type="SUPFAM" id="SSF47336">
    <property type="entry name" value="ACP-like"/>
    <property type="match status" value="2"/>
</dbReference>
<dbReference type="InterPro" id="IPR042099">
    <property type="entry name" value="ANL_N_sf"/>
</dbReference>
<dbReference type="Gene3D" id="1.10.1200.10">
    <property type="entry name" value="ACP-like"/>
    <property type="match status" value="2"/>
</dbReference>
<dbReference type="InterPro" id="IPR020845">
    <property type="entry name" value="AMP-binding_CS"/>
</dbReference>
<dbReference type="InterPro" id="IPR036736">
    <property type="entry name" value="ACP-like_sf"/>
</dbReference>